<proteinExistence type="predicted"/>
<dbReference type="Proteomes" id="UP000095662">
    <property type="component" value="Unassembled WGS sequence"/>
</dbReference>
<dbReference type="OrthoDB" id="1858964at2"/>
<dbReference type="AlphaFoldDB" id="A0A174YZS9"/>
<organism evidence="1 2">
    <name type="scientific">[Eubacterium] siraeum</name>
    <dbReference type="NCBI Taxonomy" id="39492"/>
    <lineage>
        <taxon>Bacteria</taxon>
        <taxon>Bacillati</taxon>
        <taxon>Bacillota</taxon>
        <taxon>Clostridia</taxon>
        <taxon>Eubacteriales</taxon>
        <taxon>Oscillospiraceae</taxon>
        <taxon>Oscillospiraceae incertae sedis</taxon>
    </lineage>
</organism>
<sequence length="86" mass="9552">MQNKKIKTEIIMLPVPAELFLEAGMFEDDPMQMYADGHKIVIETIDDPKDIVCDGDCENCPIADMDCDGDCEDCPCSDNCDESEAN</sequence>
<gene>
    <name evidence="1" type="ORF">ERS852540_00066</name>
</gene>
<accession>A0A174YZS9</accession>
<dbReference type="STRING" id="39492.ERS852540_00066"/>
<evidence type="ECO:0000313" key="2">
    <source>
        <dbReference type="Proteomes" id="UP000095662"/>
    </source>
</evidence>
<protein>
    <submittedName>
        <fullName evidence="1">Uncharacterized protein</fullName>
    </submittedName>
</protein>
<name>A0A174YZS9_9FIRM</name>
<dbReference type="EMBL" id="CZBY01000001">
    <property type="protein sequence ID" value="CUQ80663.1"/>
    <property type="molecule type" value="Genomic_DNA"/>
</dbReference>
<evidence type="ECO:0000313" key="1">
    <source>
        <dbReference type="EMBL" id="CUQ80663.1"/>
    </source>
</evidence>
<reference evidence="1 2" key="1">
    <citation type="submission" date="2015-09" db="EMBL/GenBank/DDBJ databases">
        <authorList>
            <consortium name="Pathogen Informatics"/>
        </authorList>
    </citation>
    <scope>NUCLEOTIDE SEQUENCE [LARGE SCALE GENOMIC DNA]</scope>
    <source>
        <strain evidence="1 2">2789STDY5834928</strain>
    </source>
</reference>